<dbReference type="CDD" id="cd00090">
    <property type="entry name" value="HTH_ARSR"/>
    <property type="match status" value="1"/>
</dbReference>
<evidence type="ECO:0008006" key="3">
    <source>
        <dbReference type="Google" id="ProtNLM"/>
    </source>
</evidence>
<dbReference type="InterPro" id="IPR036388">
    <property type="entry name" value="WH-like_DNA-bd_sf"/>
</dbReference>
<organism evidence="1 2">
    <name type="scientific">Prauserella flavalba</name>
    <dbReference type="NCBI Taxonomy" id="1477506"/>
    <lineage>
        <taxon>Bacteria</taxon>
        <taxon>Bacillati</taxon>
        <taxon>Actinomycetota</taxon>
        <taxon>Actinomycetes</taxon>
        <taxon>Pseudonocardiales</taxon>
        <taxon>Pseudonocardiaceae</taxon>
        <taxon>Prauserella</taxon>
    </lineage>
</organism>
<dbReference type="EMBL" id="MASU01000009">
    <property type="protein sequence ID" value="PXY28839.1"/>
    <property type="molecule type" value="Genomic_DNA"/>
</dbReference>
<dbReference type="OrthoDB" id="3399802at2"/>
<reference evidence="1 2" key="1">
    <citation type="submission" date="2016-07" db="EMBL/GenBank/DDBJ databases">
        <title>Draft genome sequence of Prauserella sp. YIM 121212, isolated from alkaline soil.</title>
        <authorList>
            <person name="Ruckert C."/>
            <person name="Albersmeier A."/>
            <person name="Jiang C.-L."/>
            <person name="Jiang Y."/>
            <person name="Kalinowski J."/>
            <person name="Schneider O."/>
            <person name="Winkler A."/>
            <person name="Zotchev S.B."/>
        </authorList>
    </citation>
    <scope>NUCLEOTIDE SEQUENCE [LARGE SCALE GENOMIC DNA]</scope>
    <source>
        <strain evidence="1 2">YIM 121212</strain>
    </source>
</reference>
<protein>
    <recommendedName>
        <fullName evidence="3">Transcriptional regulator</fullName>
    </recommendedName>
</protein>
<dbReference type="SUPFAM" id="SSF46785">
    <property type="entry name" value="Winged helix' DNA-binding domain"/>
    <property type="match status" value="1"/>
</dbReference>
<comment type="caution">
    <text evidence="1">The sequence shown here is derived from an EMBL/GenBank/DDBJ whole genome shotgun (WGS) entry which is preliminary data.</text>
</comment>
<proteinExistence type="predicted"/>
<dbReference type="Gene3D" id="1.10.10.10">
    <property type="entry name" value="Winged helix-like DNA-binding domain superfamily/Winged helix DNA-binding domain"/>
    <property type="match status" value="1"/>
</dbReference>
<accession>A0A318LKD9</accession>
<dbReference type="InterPro" id="IPR011991">
    <property type="entry name" value="ArsR-like_HTH"/>
</dbReference>
<dbReference type="InterPro" id="IPR036390">
    <property type="entry name" value="WH_DNA-bd_sf"/>
</dbReference>
<sequence>MPEPGDGVVRWLNQAVGHLAVLDDRVRRQLYEYVTGQAHPTTRDEAAAAVGVSSRLAAVHLDKLVDKGLLRAHYARKPGRSGPGAGRSSKYYRPSGVEIDVSIPERRYDLIGRILVDALDEHHTPDPGALNARARAVARRLGERLGAEWDSGSASSRDLAALHPAAAVLSGYGYAPHFDGPGSLTLTNCPFRSLASRNPGLVCAINEAFIDGVLRGIHAGGLVTSLEPNPDGCCVRVTAEGPLEAPA</sequence>
<evidence type="ECO:0000313" key="2">
    <source>
        <dbReference type="Proteomes" id="UP000247892"/>
    </source>
</evidence>
<name>A0A318LKD9_9PSEU</name>
<dbReference type="Proteomes" id="UP000247892">
    <property type="component" value="Unassembled WGS sequence"/>
</dbReference>
<dbReference type="RefSeq" id="WP_110340417.1">
    <property type="nucleotide sequence ID" value="NZ_MASU01000009.1"/>
</dbReference>
<keyword evidence="2" id="KW-1185">Reference proteome</keyword>
<gene>
    <name evidence="1" type="ORF">BA062_23705</name>
</gene>
<dbReference type="AlphaFoldDB" id="A0A318LKD9"/>
<evidence type="ECO:0000313" key="1">
    <source>
        <dbReference type="EMBL" id="PXY28839.1"/>
    </source>
</evidence>